<evidence type="ECO:0000256" key="3">
    <source>
        <dbReference type="SAM" id="Phobius"/>
    </source>
</evidence>
<protein>
    <recommendedName>
        <fullName evidence="6">Tfp pilus assembly protein PilO</fullName>
    </recommendedName>
</protein>
<dbReference type="EMBL" id="BAAAPL010000002">
    <property type="protein sequence ID" value="GAA1702115.1"/>
    <property type="molecule type" value="Genomic_DNA"/>
</dbReference>
<evidence type="ECO:0000313" key="4">
    <source>
        <dbReference type="EMBL" id="GAA1702115.1"/>
    </source>
</evidence>
<dbReference type="RefSeq" id="WP_344072153.1">
    <property type="nucleotide sequence ID" value="NZ_BAAAPL010000002.1"/>
</dbReference>
<keyword evidence="5" id="KW-1185">Reference proteome</keyword>
<reference evidence="4 5" key="1">
    <citation type="journal article" date="2019" name="Int. J. Syst. Evol. Microbiol.">
        <title>The Global Catalogue of Microorganisms (GCM) 10K type strain sequencing project: providing services to taxonomists for standard genome sequencing and annotation.</title>
        <authorList>
            <consortium name="The Broad Institute Genomics Platform"/>
            <consortium name="The Broad Institute Genome Sequencing Center for Infectious Disease"/>
            <person name="Wu L."/>
            <person name="Ma J."/>
        </authorList>
    </citation>
    <scope>NUCLEOTIDE SEQUENCE [LARGE SCALE GENOMIC DNA]</scope>
    <source>
        <strain evidence="4 5">JCM 15577</strain>
    </source>
</reference>
<keyword evidence="3" id="KW-0472">Membrane</keyword>
<feature type="compositionally biased region" description="Low complexity" evidence="2">
    <location>
        <begin position="139"/>
        <end position="164"/>
    </location>
</feature>
<feature type="region of interest" description="Disordered" evidence="2">
    <location>
        <begin position="118"/>
        <end position="164"/>
    </location>
</feature>
<evidence type="ECO:0008006" key="6">
    <source>
        <dbReference type="Google" id="ProtNLM"/>
    </source>
</evidence>
<feature type="transmembrane region" description="Helical" evidence="3">
    <location>
        <begin position="6"/>
        <end position="30"/>
    </location>
</feature>
<proteinExistence type="predicted"/>
<evidence type="ECO:0000256" key="1">
    <source>
        <dbReference type="SAM" id="Coils"/>
    </source>
</evidence>
<sequence>MTKTLVNLIGGLAAVIILVLGVVVVALPLFGAAGTTNASADTVQDQNDTQQLVLDGLRAQAADMDALEDEVAALRDEIPAARHLDDVLVLAVTATSTHGGRIVALSTTESEPFAVRVDEADTTAPAYTTGTDPADDTTTESGAASASSSSAAATDTATQTADAHQTSVTITIDAPSVEDATAMIDALREGPRLVAVVQATVTSDDDGVSLVVTLLAFDRP</sequence>
<keyword evidence="3" id="KW-1133">Transmembrane helix</keyword>
<organism evidence="4 5">
    <name type="scientific">Microbacterium sediminicola</name>
    <dbReference type="NCBI Taxonomy" id="415210"/>
    <lineage>
        <taxon>Bacteria</taxon>
        <taxon>Bacillati</taxon>
        <taxon>Actinomycetota</taxon>
        <taxon>Actinomycetes</taxon>
        <taxon>Micrococcales</taxon>
        <taxon>Microbacteriaceae</taxon>
        <taxon>Microbacterium</taxon>
    </lineage>
</organism>
<evidence type="ECO:0000256" key="2">
    <source>
        <dbReference type="SAM" id="MobiDB-lite"/>
    </source>
</evidence>
<keyword evidence="3" id="KW-0812">Transmembrane</keyword>
<comment type="caution">
    <text evidence="4">The sequence shown here is derived from an EMBL/GenBank/DDBJ whole genome shotgun (WGS) entry which is preliminary data.</text>
</comment>
<name>A0ABN2IC10_9MICO</name>
<evidence type="ECO:0000313" key="5">
    <source>
        <dbReference type="Proteomes" id="UP001501690"/>
    </source>
</evidence>
<gene>
    <name evidence="4" type="ORF">GCM10009808_20080</name>
</gene>
<feature type="coiled-coil region" evidence="1">
    <location>
        <begin position="57"/>
        <end position="84"/>
    </location>
</feature>
<keyword evidence="1" id="KW-0175">Coiled coil</keyword>
<accession>A0ABN2IC10</accession>
<dbReference type="Proteomes" id="UP001501690">
    <property type="component" value="Unassembled WGS sequence"/>
</dbReference>
<feature type="compositionally biased region" description="Low complexity" evidence="2">
    <location>
        <begin position="122"/>
        <end position="132"/>
    </location>
</feature>